<evidence type="ECO:0000313" key="1">
    <source>
        <dbReference type="EnsemblMetazoa" id="tetur07g05270.1"/>
    </source>
</evidence>
<sequence length="178" mass="20728">MVVTSAWKRMLGENRPPTDDDYLYVIGPNACMNIVYKNPPQPNCDTTGIEISFMYWANWNKTKFSVVKEGTELFRLAVMPCHRSMPATKFILFDDFDPSTWNYAVYTAARNNEFNFKCDKRVDIEVCDNEDYQDKIEPTDNYLVAIKDINLKYICVSKSTFKVKLTGNREKCSIFTFK</sequence>
<protein>
    <submittedName>
        <fullName evidence="1">Uncharacterized protein</fullName>
    </submittedName>
</protein>
<reference evidence="1" key="2">
    <citation type="submission" date="2015-06" db="UniProtKB">
        <authorList>
            <consortium name="EnsemblMetazoa"/>
        </authorList>
    </citation>
    <scope>IDENTIFICATION</scope>
</reference>
<name>T1K9K5_TETUR</name>
<organism evidence="1 2">
    <name type="scientific">Tetranychus urticae</name>
    <name type="common">Two-spotted spider mite</name>
    <dbReference type="NCBI Taxonomy" id="32264"/>
    <lineage>
        <taxon>Eukaryota</taxon>
        <taxon>Metazoa</taxon>
        <taxon>Ecdysozoa</taxon>
        <taxon>Arthropoda</taxon>
        <taxon>Chelicerata</taxon>
        <taxon>Arachnida</taxon>
        <taxon>Acari</taxon>
        <taxon>Acariformes</taxon>
        <taxon>Trombidiformes</taxon>
        <taxon>Prostigmata</taxon>
        <taxon>Eleutherengona</taxon>
        <taxon>Raphignathae</taxon>
        <taxon>Tetranychoidea</taxon>
        <taxon>Tetranychidae</taxon>
        <taxon>Tetranychus</taxon>
    </lineage>
</organism>
<proteinExistence type="predicted"/>
<reference evidence="2" key="1">
    <citation type="submission" date="2011-08" db="EMBL/GenBank/DDBJ databases">
        <authorList>
            <person name="Rombauts S."/>
        </authorList>
    </citation>
    <scope>NUCLEOTIDE SEQUENCE</scope>
    <source>
        <strain evidence="2">London</strain>
    </source>
</reference>
<dbReference type="HOGENOM" id="CLU_1512532_0_0_1"/>
<keyword evidence="2" id="KW-1185">Reference proteome</keyword>
<dbReference type="Proteomes" id="UP000015104">
    <property type="component" value="Unassembled WGS sequence"/>
</dbReference>
<evidence type="ECO:0000313" key="2">
    <source>
        <dbReference type="Proteomes" id="UP000015104"/>
    </source>
</evidence>
<dbReference type="EnsemblMetazoa" id="tetur07g05270.1">
    <property type="protein sequence ID" value="tetur07g05270.1"/>
    <property type="gene ID" value="tetur07g05270"/>
</dbReference>
<accession>T1K9K5</accession>
<dbReference type="EMBL" id="CAEY01001892">
    <property type="status" value="NOT_ANNOTATED_CDS"/>
    <property type="molecule type" value="Genomic_DNA"/>
</dbReference>
<dbReference type="AlphaFoldDB" id="T1K9K5"/>